<dbReference type="OrthoDB" id="2553346at2759"/>
<evidence type="ECO:0000313" key="3">
    <source>
        <dbReference type="Proteomes" id="UP000179920"/>
    </source>
</evidence>
<reference evidence="3" key="1">
    <citation type="submission" date="2016-04" db="EMBL/GenBank/DDBJ databases">
        <authorList>
            <person name="Guldener U."/>
            <person name="Guldener U."/>
        </authorList>
    </citation>
    <scope>NUCLEOTIDE SEQUENCE [LARGE SCALE GENOMIC DNA]</scope>
    <source>
        <strain evidence="3">UB2112</strain>
    </source>
</reference>
<protein>
    <submittedName>
        <fullName evidence="2">Uncharacterized protein</fullName>
    </submittedName>
</protein>
<sequence length="354" mass="36563">MSLLNDLASSTSALIWAPPAAPAAKDPPPQPAKRASISKPLSPPPTPSRKAILLKSNLGLGSPKKETMATGEQITKSKLEELPLPPPPEEETRKTASSVLLDTGTSALSLLGSAVMGIGSAAVSALSSALSDTTGSAAKPETPSKNASKDEPVKEAPPETFLGSISDAVLGRAASVRDAAIDSVTGAASSLASSAAHAIADTATGLTTSITGASPSPPSPANDADPKQLRRASTLPIQYTATGEPFSPNPSISAMQRIPDHPCGNVHNHRTPLAHCCSAPDVLTTVEEDECTCKCHALAPDSAKDENGKSKEEECKCVCHSRTAYNKGESGHFHRVEQLVKGTKRVVRDIKNVL</sequence>
<accession>A0A1K0G8I2</accession>
<proteinExistence type="predicted"/>
<feature type="compositionally biased region" description="Pro residues" evidence="1">
    <location>
        <begin position="19"/>
        <end position="31"/>
    </location>
</feature>
<feature type="compositionally biased region" description="Basic and acidic residues" evidence="1">
    <location>
        <begin position="147"/>
        <end position="157"/>
    </location>
</feature>
<evidence type="ECO:0000313" key="2">
    <source>
        <dbReference type="EMBL" id="SAM84034.1"/>
    </source>
</evidence>
<feature type="region of interest" description="Disordered" evidence="1">
    <location>
        <begin position="19"/>
        <end position="97"/>
    </location>
</feature>
<dbReference type="AlphaFoldDB" id="A0A1K0G8I2"/>
<dbReference type="EMBL" id="LT558128">
    <property type="protein sequence ID" value="SAM84034.1"/>
    <property type="molecule type" value="Genomic_DNA"/>
</dbReference>
<feature type="region of interest" description="Disordered" evidence="1">
    <location>
        <begin position="208"/>
        <end position="228"/>
    </location>
</feature>
<dbReference type="Proteomes" id="UP000179920">
    <property type="component" value="Chromosome XII"/>
</dbReference>
<name>A0A1K0G8I2_9BASI</name>
<feature type="region of interest" description="Disordered" evidence="1">
    <location>
        <begin position="133"/>
        <end position="160"/>
    </location>
</feature>
<gene>
    <name evidence="2" type="ORF">UBRO_06367</name>
</gene>
<evidence type="ECO:0000256" key="1">
    <source>
        <dbReference type="SAM" id="MobiDB-lite"/>
    </source>
</evidence>
<organism evidence="2 3">
    <name type="scientific">Ustilago bromivora</name>
    <dbReference type="NCBI Taxonomy" id="307758"/>
    <lineage>
        <taxon>Eukaryota</taxon>
        <taxon>Fungi</taxon>
        <taxon>Dikarya</taxon>
        <taxon>Basidiomycota</taxon>
        <taxon>Ustilaginomycotina</taxon>
        <taxon>Ustilaginomycetes</taxon>
        <taxon>Ustilaginales</taxon>
        <taxon>Ustilaginaceae</taxon>
        <taxon>Ustilago</taxon>
    </lineage>
</organism>